<dbReference type="SUPFAM" id="SSF55021">
    <property type="entry name" value="ACT-like"/>
    <property type="match status" value="1"/>
</dbReference>
<evidence type="ECO:0000256" key="19">
    <source>
        <dbReference type="PIRSR" id="PIRSR001500-2"/>
    </source>
</evidence>
<keyword evidence="13" id="KW-0413">Isomerase</keyword>
<dbReference type="EC" id="4.2.1.51" evidence="6"/>
<dbReference type="InterPro" id="IPR018528">
    <property type="entry name" value="Preph_deHydtase_CS"/>
</dbReference>
<evidence type="ECO:0000256" key="6">
    <source>
        <dbReference type="ARBA" id="ARBA00013147"/>
    </source>
</evidence>
<dbReference type="GO" id="GO:0004664">
    <property type="term" value="F:prephenate dehydratase activity"/>
    <property type="evidence" value="ECO:0007669"/>
    <property type="project" value="UniProtKB-EC"/>
</dbReference>
<evidence type="ECO:0000256" key="9">
    <source>
        <dbReference type="ARBA" id="ARBA00022490"/>
    </source>
</evidence>
<reference evidence="23" key="1">
    <citation type="submission" date="2020-08" db="EMBL/GenBank/DDBJ databases">
        <title>Genome public.</title>
        <authorList>
            <person name="Liu C."/>
            <person name="Sun Q."/>
        </authorList>
    </citation>
    <scope>NUCLEOTIDE SEQUENCE</scope>
    <source>
        <strain evidence="23">NSJ-64</strain>
    </source>
</reference>
<evidence type="ECO:0000256" key="13">
    <source>
        <dbReference type="ARBA" id="ARBA00023235"/>
    </source>
</evidence>
<dbReference type="RefSeq" id="WP_262393941.1">
    <property type="nucleotide sequence ID" value="NZ_JACRTD010000001.1"/>
</dbReference>
<comment type="catalytic activity">
    <reaction evidence="18">
        <text>prephenate + H(+) = 3-phenylpyruvate + CO2 + H2O</text>
        <dbReference type="Rhea" id="RHEA:21648"/>
        <dbReference type="ChEBI" id="CHEBI:15377"/>
        <dbReference type="ChEBI" id="CHEBI:15378"/>
        <dbReference type="ChEBI" id="CHEBI:16526"/>
        <dbReference type="ChEBI" id="CHEBI:18005"/>
        <dbReference type="ChEBI" id="CHEBI:29934"/>
        <dbReference type="EC" id="4.2.1.51"/>
    </reaction>
</comment>
<evidence type="ECO:0000256" key="18">
    <source>
        <dbReference type="ARBA" id="ARBA00047848"/>
    </source>
</evidence>
<comment type="pathway">
    <text evidence="4">Amino-acid biosynthesis; L-phenylalanine biosynthesis; phenylpyruvate from prephenate: step 1/1.</text>
</comment>
<dbReference type="InterPro" id="IPR045865">
    <property type="entry name" value="ACT-like_dom_sf"/>
</dbReference>
<evidence type="ECO:0000259" key="20">
    <source>
        <dbReference type="PROSITE" id="PS51168"/>
    </source>
</evidence>
<dbReference type="PANTHER" id="PTHR21022">
    <property type="entry name" value="PREPHENATE DEHYDRATASE P PROTEIN"/>
    <property type="match status" value="1"/>
</dbReference>
<dbReference type="InterPro" id="IPR036979">
    <property type="entry name" value="CM_dom_sf"/>
</dbReference>
<evidence type="ECO:0000256" key="8">
    <source>
        <dbReference type="ARBA" id="ARBA00021872"/>
    </source>
</evidence>
<keyword evidence="15" id="KW-0511">Multifunctional enzyme</keyword>
<dbReference type="InterPro" id="IPR002912">
    <property type="entry name" value="ACT_dom"/>
</dbReference>
<dbReference type="SUPFAM" id="SSF48600">
    <property type="entry name" value="Chorismate mutase II"/>
    <property type="match status" value="1"/>
</dbReference>
<name>A0A926IGH5_9FIRM</name>
<evidence type="ECO:0000256" key="1">
    <source>
        <dbReference type="ARBA" id="ARBA00000824"/>
    </source>
</evidence>
<feature type="site" description="Essential for prephenate dehydratase activity" evidence="19">
    <location>
        <position position="272"/>
    </location>
</feature>
<dbReference type="CDD" id="cd04905">
    <property type="entry name" value="ACT_CM-PDT"/>
    <property type="match status" value="1"/>
</dbReference>
<feature type="domain" description="Chorismate mutase" evidence="20">
    <location>
        <begin position="1"/>
        <end position="88"/>
    </location>
</feature>
<evidence type="ECO:0000313" key="23">
    <source>
        <dbReference type="EMBL" id="MBC8584085.1"/>
    </source>
</evidence>
<dbReference type="PANTHER" id="PTHR21022:SF19">
    <property type="entry name" value="PREPHENATE DEHYDRATASE-RELATED"/>
    <property type="match status" value="1"/>
</dbReference>
<comment type="function">
    <text evidence="2">Catalyzes the Claisen rearrangement of chorismate to prephenate and the decarboxylation/dehydration of prephenate to phenylpyruvate.</text>
</comment>
<sequence length="372" mass="42045">MGDLTDYRRQIDEIDSQLIPLFEKRMDLALQVARYKQENHLQVLQGGREQQVLNLAVEHLNTKEYADAAIRFMSNIMSISRDLQKKKLAAGQEDLPAPPQGKLGYPGVAGSFSEQALIEYFGKECDRVAYEEFEDVFKAIKRGEIQYGIVPIENSFTGAVSESYDLLRKYGFYIVGEKSIRVDQHLACVRGGSLDTIREVYSHAQGLEQCSEFLKSHKEWKLIPFHNTAIAAKFVSDAKDTGKAAICSECAAQLYGLDLIKPCINNQTGNSTRFIIIGRELEPKEGDKVSVVFSLEDEAGTLYRLLSYFAANHINMVKIESRPMKDVSWRYFLYVDFEGNVESPQSKTALELIKKDAGYFKLLGAYKADRLN</sequence>
<evidence type="ECO:0000256" key="11">
    <source>
        <dbReference type="ARBA" id="ARBA00023141"/>
    </source>
</evidence>
<evidence type="ECO:0000256" key="14">
    <source>
        <dbReference type="ARBA" id="ARBA00023239"/>
    </source>
</evidence>
<feature type="domain" description="Prephenate dehydratase" evidence="21">
    <location>
        <begin position="102"/>
        <end position="279"/>
    </location>
</feature>
<dbReference type="Pfam" id="PF01817">
    <property type="entry name" value="CM_2"/>
    <property type="match status" value="1"/>
</dbReference>
<comment type="catalytic activity">
    <reaction evidence="1">
        <text>chorismate = prephenate</text>
        <dbReference type="Rhea" id="RHEA:13897"/>
        <dbReference type="ChEBI" id="CHEBI:29748"/>
        <dbReference type="ChEBI" id="CHEBI:29934"/>
        <dbReference type="EC" id="5.4.99.5"/>
    </reaction>
</comment>
<evidence type="ECO:0000256" key="16">
    <source>
        <dbReference type="ARBA" id="ARBA00031175"/>
    </source>
</evidence>
<evidence type="ECO:0000256" key="5">
    <source>
        <dbReference type="ARBA" id="ARBA00004817"/>
    </source>
</evidence>
<dbReference type="InterPro" id="IPR036263">
    <property type="entry name" value="Chorismate_II_sf"/>
</dbReference>
<evidence type="ECO:0000256" key="3">
    <source>
        <dbReference type="ARBA" id="ARBA00004496"/>
    </source>
</evidence>
<dbReference type="EMBL" id="JACRTD010000001">
    <property type="protein sequence ID" value="MBC8584085.1"/>
    <property type="molecule type" value="Genomic_DNA"/>
</dbReference>
<evidence type="ECO:0000256" key="4">
    <source>
        <dbReference type="ARBA" id="ARBA00004741"/>
    </source>
</evidence>
<comment type="caution">
    <text evidence="23">The sequence shown here is derived from an EMBL/GenBank/DDBJ whole genome shotgun (WGS) entry which is preliminary data.</text>
</comment>
<evidence type="ECO:0000256" key="7">
    <source>
        <dbReference type="ARBA" id="ARBA00014401"/>
    </source>
</evidence>
<dbReference type="GO" id="GO:0046417">
    <property type="term" value="P:chorismate metabolic process"/>
    <property type="evidence" value="ECO:0007669"/>
    <property type="project" value="InterPro"/>
</dbReference>
<keyword evidence="9" id="KW-0963">Cytoplasm</keyword>
<dbReference type="Gene3D" id="3.40.190.10">
    <property type="entry name" value="Periplasmic binding protein-like II"/>
    <property type="match status" value="2"/>
</dbReference>
<dbReference type="AlphaFoldDB" id="A0A926IGH5"/>
<protein>
    <recommendedName>
        <fullName evidence="7">Bifunctional chorismate mutase/prephenate dehydratase</fullName>
        <ecNumber evidence="6">4.2.1.51</ecNumber>
    </recommendedName>
    <alternativeName>
        <fullName evidence="17">Chorismate mutase-prephenate dehydratase</fullName>
    </alternativeName>
    <alternativeName>
        <fullName evidence="8">Prephenate dehydratase</fullName>
    </alternativeName>
    <alternativeName>
        <fullName evidence="16">p-protein</fullName>
    </alternativeName>
</protein>
<keyword evidence="12" id="KW-0584">Phenylalanine biosynthesis</keyword>
<dbReference type="Proteomes" id="UP000623678">
    <property type="component" value="Unassembled WGS sequence"/>
</dbReference>
<keyword evidence="11" id="KW-0057">Aromatic amino acid biosynthesis</keyword>
<dbReference type="NCBIfam" id="TIGR01805">
    <property type="entry name" value="CM_mono_grmpos"/>
    <property type="match status" value="1"/>
</dbReference>
<dbReference type="SUPFAM" id="SSF53850">
    <property type="entry name" value="Periplasmic binding protein-like II"/>
    <property type="match status" value="1"/>
</dbReference>
<comment type="subcellular location">
    <subcellularLocation>
        <location evidence="3">Cytoplasm</location>
    </subcellularLocation>
</comment>
<dbReference type="PROSITE" id="PS51171">
    <property type="entry name" value="PREPHENATE_DEHYDR_3"/>
    <property type="match status" value="1"/>
</dbReference>
<dbReference type="Pfam" id="PF01842">
    <property type="entry name" value="ACT"/>
    <property type="match status" value="1"/>
</dbReference>
<evidence type="ECO:0000256" key="2">
    <source>
        <dbReference type="ARBA" id="ARBA00002364"/>
    </source>
</evidence>
<evidence type="ECO:0000259" key="21">
    <source>
        <dbReference type="PROSITE" id="PS51171"/>
    </source>
</evidence>
<dbReference type="Gene3D" id="1.20.59.10">
    <property type="entry name" value="Chorismate mutase"/>
    <property type="match status" value="1"/>
</dbReference>
<proteinExistence type="predicted"/>
<dbReference type="InterPro" id="IPR011279">
    <property type="entry name" value="Chorismate_mutase_GmP"/>
</dbReference>
<organism evidence="23 24">
    <name type="scientific">Youxingia wuxianensis</name>
    <dbReference type="NCBI Taxonomy" id="2763678"/>
    <lineage>
        <taxon>Bacteria</taxon>
        <taxon>Bacillati</taxon>
        <taxon>Bacillota</taxon>
        <taxon>Clostridia</taxon>
        <taxon>Eubacteriales</taxon>
        <taxon>Oscillospiraceae</taxon>
        <taxon>Youxingia</taxon>
    </lineage>
</organism>
<evidence type="ECO:0000256" key="10">
    <source>
        <dbReference type="ARBA" id="ARBA00022605"/>
    </source>
</evidence>
<dbReference type="GO" id="GO:0005737">
    <property type="term" value="C:cytoplasm"/>
    <property type="evidence" value="ECO:0007669"/>
    <property type="project" value="UniProtKB-SubCell"/>
</dbReference>
<dbReference type="PROSITE" id="PS00857">
    <property type="entry name" value="PREPHENATE_DEHYDR_1"/>
    <property type="match status" value="1"/>
</dbReference>
<accession>A0A926IGH5</accession>
<keyword evidence="10" id="KW-0028">Amino-acid biosynthesis</keyword>
<dbReference type="InterPro" id="IPR002701">
    <property type="entry name" value="CM_II_prokaryot"/>
</dbReference>
<dbReference type="InterPro" id="IPR001086">
    <property type="entry name" value="Preph_deHydtase"/>
</dbReference>
<dbReference type="Gene3D" id="3.30.70.260">
    <property type="match status" value="1"/>
</dbReference>
<dbReference type="PIRSF" id="PIRSF001500">
    <property type="entry name" value="Chor_mut_pdt_Ppr"/>
    <property type="match status" value="1"/>
</dbReference>
<evidence type="ECO:0000313" key="24">
    <source>
        <dbReference type="Proteomes" id="UP000623678"/>
    </source>
</evidence>
<keyword evidence="24" id="KW-1185">Reference proteome</keyword>
<dbReference type="Pfam" id="PF00800">
    <property type="entry name" value="PDT"/>
    <property type="match status" value="1"/>
</dbReference>
<gene>
    <name evidence="23" type="primary">pheA</name>
    <name evidence="23" type="ORF">H8705_00615</name>
</gene>
<dbReference type="PROSITE" id="PS51671">
    <property type="entry name" value="ACT"/>
    <property type="match status" value="1"/>
</dbReference>
<dbReference type="CDD" id="cd13631">
    <property type="entry name" value="PBP2_Ct-PDT_like"/>
    <property type="match status" value="1"/>
</dbReference>
<evidence type="ECO:0000256" key="15">
    <source>
        <dbReference type="ARBA" id="ARBA00023268"/>
    </source>
</evidence>
<dbReference type="GO" id="GO:0004106">
    <property type="term" value="F:chorismate mutase activity"/>
    <property type="evidence" value="ECO:0007669"/>
    <property type="project" value="UniProtKB-EC"/>
</dbReference>
<evidence type="ECO:0000256" key="12">
    <source>
        <dbReference type="ARBA" id="ARBA00023222"/>
    </source>
</evidence>
<evidence type="ECO:0000256" key="17">
    <source>
        <dbReference type="ARBA" id="ARBA00031520"/>
    </source>
</evidence>
<dbReference type="SMART" id="SM00830">
    <property type="entry name" value="CM_2"/>
    <property type="match status" value="1"/>
</dbReference>
<comment type="pathway">
    <text evidence="5">Metabolic intermediate biosynthesis; prephenate biosynthesis; prephenate from chorismate: step 1/1.</text>
</comment>
<dbReference type="InterPro" id="IPR008242">
    <property type="entry name" value="Chor_mutase/pphenate_deHydtase"/>
</dbReference>
<dbReference type="GO" id="GO:0009094">
    <property type="term" value="P:L-phenylalanine biosynthetic process"/>
    <property type="evidence" value="ECO:0007669"/>
    <property type="project" value="UniProtKB-KW"/>
</dbReference>
<evidence type="ECO:0000259" key="22">
    <source>
        <dbReference type="PROSITE" id="PS51671"/>
    </source>
</evidence>
<dbReference type="PROSITE" id="PS51168">
    <property type="entry name" value="CHORISMATE_MUT_2"/>
    <property type="match status" value="1"/>
</dbReference>
<feature type="domain" description="ACT" evidence="22">
    <location>
        <begin position="290"/>
        <end position="367"/>
    </location>
</feature>
<keyword evidence="14 23" id="KW-0456">Lyase</keyword>
<dbReference type="NCBIfam" id="NF008865">
    <property type="entry name" value="PRK11898.1"/>
    <property type="match status" value="1"/>
</dbReference>